<keyword evidence="2" id="KW-1185">Reference proteome</keyword>
<gene>
    <name evidence="1" type="ORF">M8330_15895</name>
</gene>
<sequence>MAASHALEQCVAAVASSPAAVRRLLDALTEQASAVADEPRWEPTLRALERLVRELNQGNASGRYRGRR</sequence>
<dbReference type="Proteomes" id="UP001139485">
    <property type="component" value="Unassembled WGS sequence"/>
</dbReference>
<dbReference type="AlphaFoldDB" id="A0A9X2IG88"/>
<dbReference type="EMBL" id="JAMOIL010000022">
    <property type="protein sequence ID" value="MCM0621773.1"/>
    <property type="molecule type" value="Genomic_DNA"/>
</dbReference>
<proteinExistence type="predicted"/>
<reference evidence="1" key="1">
    <citation type="submission" date="2022-05" db="EMBL/GenBank/DDBJ databases">
        <authorList>
            <person name="Tuo L."/>
        </authorList>
    </citation>
    <scope>NUCLEOTIDE SEQUENCE</scope>
    <source>
        <strain evidence="1">BSK12Z-4</strain>
    </source>
</reference>
<evidence type="ECO:0000313" key="2">
    <source>
        <dbReference type="Proteomes" id="UP001139485"/>
    </source>
</evidence>
<comment type="caution">
    <text evidence="1">The sequence shown here is derived from an EMBL/GenBank/DDBJ whole genome shotgun (WGS) entry which is preliminary data.</text>
</comment>
<organism evidence="1 2">
    <name type="scientific">Nocardioides bruguierae</name>
    <dbReference type="NCBI Taxonomy" id="2945102"/>
    <lineage>
        <taxon>Bacteria</taxon>
        <taxon>Bacillati</taxon>
        <taxon>Actinomycetota</taxon>
        <taxon>Actinomycetes</taxon>
        <taxon>Propionibacteriales</taxon>
        <taxon>Nocardioidaceae</taxon>
        <taxon>Nocardioides</taxon>
    </lineage>
</organism>
<dbReference type="RefSeq" id="WP_250828108.1">
    <property type="nucleotide sequence ID" value="NZ_JAMOIL010000022.1"/>
</dbReference>
<name>A0A9X2IG88_9ACTN</name>
<protein>
    <submittedName>
        <fullName evidence="1">Uncharacterized protein</fullName>
    </submittedName>
</protein>
<evidence type="ECO:0000313" key="1">
    <source>
        <dbReference type="EMBL" id="MCM0621773.1"/>
    </source>
</evidence>
<accession>A0A9X2IG88</accession>